<dbReference type="EMBL" id="JBITWC010000017">
    <property type="protein sequence ID" value="MFI8750685.1"/>
    <property type="molecule type" value="Genomic_DNA"/>
</dbReference>
<feature type="transmembrane region" description="Helical" evidence="1">
    <location>
        <begin position="125"/>
        <end position="147"/>
    </location>
</feature>
<keyword evidence="3" id="KW-1185">Reference proteome</keyword>
<accession>A0ABW8BTZ8</accession>
<keyword evidence="1" id="KW-1133">Transmembrane helix</keyword>
<organism evidence="2 3">
    <name type="scientific">Vreelandella lionensis</name>
    <dbReference type="NCBI Taxonomy" id="1144478"/>
    <lineage>
        <taxon>Bacteria</taxon>
        <taxon>Pseudomonadati</taxon>
        <taxon>Pseudomonadota</taxon>
        <taxon>Gammaproteobacteria</taxon>
        <taxon>Oceanospirillales</taxon>
        <taxon>Halomonadaceae</taxon>
        <taxon>Vreelandella</taxon>
    </lineage>
</organism>
<comment type="caution">
    <text evidence="2">The sequence shown here is derived from an EMBL/GenBank/DDBJ whole genome shotgun (WGS) entry which is preliminary data.</text>
</comment>
<protein>
    <submittedName>
        <fullName evidence="2">DUF3429 domain-containing protein</fullName>
    </submittedName>
</protein>
<evidence type="ECO:0000256" key="1">
    <source>
        <dbReference type="SAM" id="Phobius"/>
    </source>
</evidence>
<evidence type="ECO:0000313" key="3">
    <source>
        <dbReference type="Proteomes" id="UP001614338"/>
    </source>
</evidence>
<keyword evidence="1" id="KW-0472">Membrane</keyword>
<dbReference type="PANTHER" id="PTHR15887:SF1">
    <property type="entry name" value="TRANSMEMBRANE PROTEIN 69"/>
    <property type="match status" value="1"/>
</dbReference>
<keyword evidence="1" id="KW-0812">Transmembrane</keyword>
<sequence>MISMVSDRRLAWGLGLAGLLPFIGSSIAVWVAPTVWKVSSIYAFTYYGAVILSFLGGIHWGSALQVPRANNARRLILAMVPSLIAWPALLFSPVTGLWVLLAGFVLMGGYDISREGREGFAPWYLKLRCVLTFVVAICHLCVLWRLAA</sequence>
<dbReference type="PANTHER" id="PTHR15887">
    <property type="entry name" value="TRANSMEMBRANE PROTEIN 69"/>
    <property type="match status" value="1"/>
</dbReference>
<gene>
    <name evidence="2" type="ORF">ACIGG6_11900</name>
</gene>
<feature type="transmembrane region" description="Helical" evidence="1">
    <location>
        <begin position="44"/>
        <end position="63"/>
    </location>
</feature>
<dbReference type="Pfam" id="PF11911">
    <property type="entry name" value="DUF3429"/>
    <property type="match status" value="1"/>
</dbReference>
<proteinExistence type="predicted"/>
<evidence type="ECO:0000313" key="2">
    <source>
        <dbReference type="EMBL" id="MFI8750685.1"/>
    </source>
</evidence>
<reference evidence="2 3" key="1">
    <citation type="submission" date="2024-10" db="EMBL/GenBank/DDBJ databases">
        <title>The Natural Products Discovery Center: Release of the First 8490 Sequenced Strains for Exploring Actinobacteria Biosynthetic Diversity.</title>
        <authorList>
            <person name="Kalkreuter E."/>
            <person name="Kautsar S.A."/>
            <person name="Yang D."/>
            <person name="Bader C.D."/>
            <person name="Teijaro C.N."/>
            <person name="Fluegel L."/>
            <person name="Davis C.M."/>
            <person name="Simpson J.R."/>
            <person name="Lauterbach L."/>
            <person name="Steele A.D."/>
            <person name="Gui C."/>
            <person name="Meng S."/>
            <person name="Li G."/>
            <person name="Viehrig K."/>
            <person name="Ye F."/>
            <person name="Su P."/>
            <person name="Kiefer A.F."/>
            <person name="Nichols A."/>
            <person name="Cepeda A.J."/>
            <person name="Yan W."/>
            <person name="Fan B."/>
            <person name="Jiang Y."/>
            <person name="Adhikari A."/>
            <person name="Zheng C.-J."/>
            <person name="Schuster L."/>
            <person name="Cowan T.M."/>
            <person name="Smanski M.J."/>
            <person name="Chevrette M.G."/>
            <person name="De Carvalho L.P.S."/>
            <person name="Shen B."/>
        </authorList>
    </citation>
    <scope>NUCLEOTIDE SEQUENCE [LARGE SCALE GENOMIC DNA]</scope>
    <source>
        <strain evidence="2 3">NPDC077409</strain>
    </source>
</reference>
<dbReference type="Proteomes" id="UP001614338">
    <property type="component" value="Unassembled WGS sequence"/>
</dbReference>
<dbReference type="InterPro" id="IPR021836">
    <property type="entry name" value="DUF3429"/>
</dbReference>
<name>A0ABW8BTZ8_9GAMM</name>
<dbReference type="RefSeq" id="WP_399844627.1">
    <property type="nucleotide sequence ID" value="NZ_JBITWC010000017.1"/>
</dbReference>